<dbReference type="Proteomes" id="UP000002774">
    <property type="component" value="Chromosome"/>
</dbReference>
<reference evidence="1" key="1">
    <citation type="submission" date="2011-09" db="EMBL/GenBank/DDBJ databases">
        <title>The permanent draft genome of Mucilaginibacter paludis DSM 18603.</title>
        <authorList>
            <consortium name="US DOE Joint Genome Institute (JGI-PGF)"/>
            <person name="Lucas S."/>
            <person name="Han J."/>
            <person name="Lapidus A."/>
            <person name="Bruce D."/>
            <person name="Goodwin L."/>
            <person name="Pitluck S."/>
            <person name="Peters L."/>
            <person name="Kyrpides N."/>
            <person name="Mavromatis K."/>
            <person name="Ivanova N."/>
            <person name="Mikhailova N."/>
            <person name="Held B."/>
            <person name="Detter J.C."/>
            <person name="Tapia R."/>
            <person name="Han C."/>
            <person name="Land M."/>
            <person name="Hauser L."/>
            <person name="Markowitz V."/>
            <person name="Cheng J.-F."/>
            <person name="Hugenholtz P."/>
            <person name="Woyke T."/>
            <person name="Wu D."/>
            <person name="Tindall B."/>
            <person name="Brambilla E."/>
            <person name="Klenk H.-P."/>
            <person name="Eisen J.A."/>
        </authorList>
    </citation>
    <scope>NUCLEOTIDE SEQUENCE [LARGE SCALE GENOMIC DNA]</scope>
    <source>
        <strain evidence="1">DSM 18603</strain>
    </source>
</reference>
<sequence length="253" mass="30006">MKKLKITTLLLLPLSFYGFRNFIPETIKNQLTAISFIYNVQVINPRDGQAVLLNDTTNFYYDTRYTIYELPYCRYYSKDSLDQNFKVTNYHQWIEKGTSFFIYNNVNPIGLMYDSLTVVKPRKMPVDSFLKAQMFKDNPFFAANNETLSSTSTENGVLVKKYSTINQYENTVADSCYYYFDKNLSDVKYSFSTYLDSLEHSKVFKMKFIFLKKTYKNKEFPARVLVFQIKRNDSVKKEVIDFYKKFMASKENY</sequence>
<dbReference type="RefSeq" id="WP_008512016.1">
    <property type="nucleotide sequence ID" value="NZ_CM001403.1"/>
</dbReference>
<evidence type="ECO:0000313" key="1">
    <source>
        <dbReference type="EMBL" id="EHQ30354.1"/>
    </source>
</evidence>
<protein>
    <submittedName>
        <fullName evidence="1">Uncharacterized protein</fullName>
    </submittedName>
</protein>
<proteinExistence type="predicted"/>
<accession>H1Y3U2</accession>
<evidence type="ECO:0000313" key="2">
    <source>
        <dbReference type="Proteomes" id="UP000002774"/>
    </source>
</evidence>
<dbReference type="HOGENOM" id="CLU_1097610_0_0_10"/>
<keyword evidence="2" id="KW-1185">Reference proteome</keyword>
<dbReference type="OrthoDB" id="750923at2"/>
<name>H1Y3U2_9SPHI</name>
<dbReference type="EMBL" id="CM001403">
    <property type="protein sequence ID" value="EHQ30354.1"/>
    <property type="molecule type" value="Genomic_DNA"/>
</dbReference>
<dbReference type="STRING" id="714943.Mucpa_6298"/>
<organism evidence="1 2">
    <name type="scientific">Mucilaginibacter paludis DSM 18603</name>
    <dbReference type="NCBI Taxonomy" id="714943"/>
    <lineage>
        <taxon>Bacteria</taxon>
        <taxon>Pseudomonadati</taxon>
        <taxon>Bacteroidota</taxon>
        <taxon>Sphingobacteriia</taxon>
        <taxon>Sphingobacteriales</taxon>
        <taxon>Sphingobacteriaceae</taxon>
        <taxon>Mucilaginibacter</taxon>
    </lineage>
</organism>
<dbReference type="AlphaFoldDB" id="H1Y3U2"/>
<gene>
    <name evidence="1" type="ORF">Mucpa_6298</name>
</gene>